<dbReference type="SUPFAM" id="SSF53756">
    <property type="entry name" value="UDP-Glycosyltransferase/glycogen phosphorylase"/>
    <property type="match status" value="1"/>
</dbReference>
<dbReference type="PANTHER" id="PTHR21197">
    <property type="entry name" value="UDP-GALACTOPYRANOSE MUTASE"/>
    <property type="match status" value="1"/>
</dbReference>
<dbReference type="PANTHER" id="PTHR21197:SF0">
    <property type="entry name" value="UDP-GALACTOPYRANOSE MUTASE"/>
    <property type="match status" value="1"/>
</dbReference>
<dbReference type="Pfam" id="PF13692">
    <property type="entry name" value="Glyco_trans_1_4"/>
    <property type="match status" value="1"/>
</dbReference>
<reference evidence="1 2" key="1">
    <citation type="submission" date="2024-08" db="EMBL/GenBank/DDBJ databases">
        <title>Pantoea ronii - a newly identified human opportunistic pathogen.</title>
        <authorList>
            <person name="Keidar-Friedman D."/>
            <person name="Sorek N."/>
            <person name="Leshin-Carmel D."/>
            <person name="Tsur A."/>
            <person name="Amsalem M."/>
            <person name="Tolkach D."/>
            <person name="Brosh-Nissimov T."/>
        </authorList>
    </citation>
    <scope>NUCLEOTIDE SEQUENCE [LARGE SCALE GENOMIC DNA]</scope>
    <source>
        <strain evidence="1 2">AA23256</strain>
    </source>
</reference>
<dbReference type="Proteomes" id="UP001611251">
    <property type="component" value="Unassembled WGS sequence"/>
</dbReference>
<dbReference type="SUPFAM" id="SSF51905">
    <property type="entry name" value="FAD/NAD(P)-binding domain"/>
    <property type="match status" value="1"/>
</dbReference>
<comment type="caution">
    <text evidence="1">The sequence shown here is derived from an EMBL/GenBank/DDBJ whole genome shotgun (WGS) entry which is preliminary data.</text>
</comment>
<name>A0ABW7Q1Z3_9GAMM</name>
<dbReference type="RefSeq" id="WP_397217409.1">
    <property type="nucleotide sequence ID" value="NZ_JBGFSN010000010.1"/>
</dbReference>
<dbReference type="InterPro" id="IPR017853">
    <property type="entry name" value="GH"/>
</dbReference>
<evidence type="ECO:0000313" key="2">
    <source>
        <dbReference type="Proteomes" id="UP001611251"/>
    </source>
</evidence>
<dbReference type="Gene3D" id="3.50.50.60">
    <property type="entry name" value="FAD/NAD(P)-binding domain"/>
    <property type="match status" value="1"/>
</dbReference>
<dbReference type="EMBL" id="JBGFSN010000010">
    <property type="protein sequence ID" value="MFH8136025.1"/>
    <property type="molecule type" value="Genomic_DNA"/>
</dbReference>
<evidence type="ECO:0000313" key="1">
    <source>
        <dbReference type="EMBL" id="MFH8136025.1"/>
    </source>
</evidence>
<dbReference type="Gene3D" id="3.40.50.2000">
    <property type="entry name" value="Glycogen Phosphorylase B"/>
    <property type="match status" value="1"/>
</dbReference>
<dbReference type="Gene3D" id="3.40.50.11010">
    <property type="match status" value="1"/>
</dbReference>
<dbReference type="Gene3D" id="3.20.20.80">
    <property type="entry name" value="Glycosidases"/>
    <property type="match status" value="1"/>
</dbReference>
<accession>A0ABW7Q1Z3</accession>
<organism evidence="1 2">
    <name type="scientific">Pantoea osteomyelitidis</name>
    <dbReference type="NCBI Taxonomy" id="3230026"/>
    <lineage>
        <taxon>Bacteria</taxon>
        <taxon>Pseudomonadati</taxon>
        <taxon>Pseudomonadota</taxon>
        <taxon>Gammaproteobacteria</taxon>
        <taxon>Enterobacterales</taxon>
        <taxon>Erwiniaceae</taxon>
        <taxon>Pantoea</taxon>
    </lineage>
</organism>
<dbReference type="Pfam" id="PF13450">
    <property type="entry name" value="NAD_binding_8"/>
    <property type="match status" value="1"/>
</dbReference>
<gene>
    <name evidence="1" type="ORF">ABU178_17890</name>
</gene>
<proteinExistence type="predicted"/>
<sequence length="1273" mass="142942">MTPFSSFWQAGYEGADHINPQGERLSMNEINGHLARVREDYAELKRFNINTVRESVGWRLTETELGYDFSSVAIRMQAAREQGIQISWTICHYGWPEDLSLFSPEFIPRFAAFCGALARFLAPLYSDSPVYSPMNEISFLSWGLSVGVFVFSNAPDAPESDRADAAKRQLIRATLAACDAIWQADPRARILHCDPLVHVEPDEDNEECHHLTHIMRESQYQAWDMLAGKREPELGGAPHYLDLIGVNYYHANQWETNSEQRLSWHLGDGRRKPLHALLIALHQRYQRPLLLAETGHVGSGRGAWITQITAQVAQAQLAGVELVGICLYPIIDRPQWEDTQFWTRSGLWDLDRNGPDPYARQLQQPYAHALRQAQRSLRHFQLFISSAKQAQEKGMKKPNLIVFSHLRWGFVFQRPQHLLTRLAQHYQILFIEEPLHQAGPAGIHQSSPAPNITVIQPHTEIDAPGFHDSQIAPLQLLLSTLIDEDERPLVWFYTPMALPLLTPFQPCAVIYDCMDELSAFNQAPRQLQQRESALLSRADLVFTGGTSLYEAKKSKHPHVHCLPSSVDAVHFEQALDRNNGHPLQEALPPLRLGYYGVIDERMDLELIAALADSHPEWQIIMVGPVVKIDPAMLPQRSNIHWFGQQPYQALPQFLAGWDVCLMPFALNASTRYISPTKVLEYMAAQLPIVSTAIADVERHYAGLVAIAHSQAEFIQACENALRLTPEARQALAEQMQAKVAATSWDRTAEQMHRLMHQAMAKTTDTTQGNNEASAVQPAVTWLTPLTEESETVPCLIIGAGPTGLSAGYHYGEGAVVLEKNATPGGWCRSIEDSGFTFDYAGHIMFSQDPYVLQLYEMLLGENLHWQAREAWVYNDGVYTRYPFQSALYGLPADVIKECILGAIEARYGETEARTLPLDVASVKSPLRTESRTYRRDCCADGAVPDGENCASGSEEEVSENFEQFILRTWGKGIARHFALPYNKKLWKLPLSEMETSWLGGRVPLPDLSQIIEGALEPLGKPLGPNARFGYPLRGGFQALVSGFLPHLKCTLETNAAIVKILPQAHIAILADGRHYRYEQMINTMPLPELIKLMGDEVPENVQAAAKKLRHVSVRCVNLGVGRADLTEKHWIYYPGETLFHRIFVQGNASPFCSPEGACGLTCEITYCDDKPLPLEGDALIARCVEDCIKVGMIRPDDVILSASEVDMPYAYVVYDHARKANVTLIRQWLLTQDIHLSGRYSEWEYYNSDHAFLAGKRSAENVKTQLRSQSTLG</sequence>
<keyword evidence="2" id="KW-1185">Reference proteome</keyword>
<protein>
    <submittedName>
        <fullName evidence="1">NAD(P)-binding protein</fullName>
    </submittedName>
</protein>
<dbReference type="InterPro" id="IPR036188">
    <property type="entry name" value="FAD/NAD-bd_sf"/>
</dbReference>
<dbReference type="SUPFAM" id="SSF51445">
    <property type="entry name" value="(Trans)glycosidases"/>
    <property type="match status" value="1"/>
</dbReference>